<dbReference type="InParanoid" id="A0A2T3BAY2"/>
<dbReference type="Pfam" id="PF25809">
    <property type="entry name" value="STEEP1"/>
    <property type="match status" value="1"/>
</dbReference>
<name>A0A2T3BAY2_AMORE</name>
<evidence type="ECO:0000313" key="3">
    <source>
        <dbReference type="EMBL" id="PSS25497.1"/>
    </source>
</evidence>
<dbReference type="AlphaFoldDB" id="A0A2T3BAY2"/>
<evidence type="ECO:0000313" key="4">
    <source>
        <dbReference type="Proteomes" id="UP000241818"/>
    </source>
</evidence>
<proteinExistence type="predicted"/>
<dbReference type="InterPro" id="IPR057965">
    <property type="entry name" value="STEEP1_dom"/>
</dbReference>
<protein>
    <recommendedName>
        <fullName evidence="2">STEEP1 domain-containing protein</fullName>
    </recommendedName>
</protein>
<feature type="domain" description="STEEP1" evidence="2">
    <location>
        <begin position="7"/>
        <end position="162"/>
    </location>
</feature>
<reference evidence="3 4" key="1">
    <citation type="journal article" date="2018" name="New Phytol.">
        <title>Comparative genomics and transcriptomics depict ericoid mycorrhizal fungi as versatile saprotrophs and plant mutualists.</title>
        <authorList>
            <person name="Martino E."/>
            <person name="Morin E."/>
            <person name="Grelet G.A."/>
            <person name="Kuo A."/>
            <person name="Kohler A."/>
            <person name="Daghino S."/>
            <person name="Barry K.W."/>
            <person name="Cichocki N."/>
            <person name="Clum A."/>
            <person name="Dockter R.B."/>
            <person name="Hainaut M."/>
            <person name="Kuo R.C."/>
            <person name="LaButti K."/>
            <person name="Lindahl B.D."/>
            <person name="Lindquist E.A."/>
            <person name="Lipzen A."/>
            <person name="Khouja H.R."/>
            <person name="Magnuson J."/>
            <person name="Murat C."/>
            <person name="Ohm R.A."/>
            <person name="Singer S.W."/>
            <person name="Spatafora J.W."/>
            <person name="Wang M."/>
            <person name="Veneault-Fourrey C."/>
            <person name="Henrissat B."/>
            <person name="Grigoriev I.V."/>
            <person name="Martin F.M."/>
            <person name="Perotto S."/>
        </authorList>
    </citation>
    <scope>NUCLEOTIDE SEQUENCE [LARGE SCALE GENOMIC DNA]</scope>
    <source>
        <strain evidence="3 4">ATCC 22711</strain>
    </source>
</reference>
<dbReference type="GeneID" id="36574394"/>
<dbReference type="Proteomes" id="UP000241818">
    <property type="component" value="Unassembled WGS sequence"/>
</dbReference>
<keyword evidence="4" id="KW-1185">Reference proteome</keyword>
<organism evidence="3 4">
    <name type="scientific">Amorphotheca resinae ATCC 22711</name>
    <dbReference type="NCBI Taxonomy" id="857342"/>
    <lineage>
        <taxon>Eukaryota</taxon>
        <taxon>Fungi</taxon>
        <taxon>Dikarya</taxon>
        <taxon>Ascomycota</taxon>
        <taxon>Pezizomycotina</taxon>
        <taxon>Leotiomycetes</taxon>
        <taxon>Helotiales</taxon>
        <taxon>Amorphothecaceae</taxon>
        <taxon>Amorphotheca</taxon>
    </lineage>
</organism>
<dbReference type="STRING" id="857342.A0A2T3BAY2"/>
<feature type="region of interest" description="Disordered" evidence="1">
    <location>
        <begin position="47"/>
        <end position="80"/>
    </location>
</feature>
<dbReference type="EMBL" id="KZ679007">
    <property type="protein sequence ID" value="PSS25497.1"/>
    <property type="molecule type" value="Genomic_DNA"/>
</dbReference>
<sequence length="191" mass="20654">MTILSPKVHTYHCICTSLLLATTHTLSSLPRRAAPALDSAFILPLPSSPPSFSEPEPQAEDADANQGPGDGEVATQKDMPPEGYSILLGVSQDKKTTIIRREDGFEKRLLFRCARCSLVVGYEILSDSDGMDLDGKEKASEGYQGKVIYLLPAGIVSTEVMAKKGTDDKGAKWITEDNLEIRKAGAVPVFE</sequence>
<dbReference type="OrthoDB" id="418131at2759"/>
<dbReference type="RefSeq" id="XP_024724096.1">
    <property type="nucleotide sequence ID" value="XM_024866313.1"/>
</dbReference>
<evidence type="ECO:0000256" key="1">
    <source>
        <dbReference type="SAM" id="MobiDB-lite"/>
    </source>
</evidence>
<evidence type="ECO:0000259" key="2">
    <source>
        <dbReference type="Pfam" id="PF25809"/>
    </source>
</evidence>
<gene>
    <name evidence="3" type="ORF">M430DRAFT_33187</name>
</gene>
<accession>A0A2T3BAY2</accession>